<sequence length="322" mass="34612">MMKNSKPEDPFYSLSFWEENKSRLMGCGSKSLGWGRSNNKIPAGSCPTPGLSLWHRRDCGPRPRCSIGSALATPGQRMALGAHDCAAGLKVALPELTCLRIANRGGHSPVPAGPTGSGLDSTITYRSSCHQLTPIVIPTFATLNLALDRCKVTSWHARTAFSLDVLRLLPERVITRQGAESESGRIYPHALSALGAHRRWLAMPSGRVSSEQQPAPGWVYYEHPSPAEEDGMYEDVVPGEGFIDPRCLQMGASPATSALLSHSAGLVGDLNPTDAQHHAPLTLSSTYVHGNSQTYGSTNDYDFAEDQLQLSQGSDFAPAPSF</sequence>
<organism evidence="1 2">
    <name type="scientific">Triangularia verruculosa</name>
    <dbReference type="NCBI Taxonomy" id="2587418"/>
    <lineage>
        <taxon>Eukaryota</taxon>
        <taxon>Fungi</taxon>
        <taxon>Dikarya</taxon>
        <taxon>Ascomycota</taxon>
        <taxon>Pezizomycotina</taxon>
        <taxon>Sordariomycetes</taxon>
        <taxon>Sordariomycetidae</taxon>
        <taxon>Sordariales</taxon>
        <taxon>Podosporaceae</taxon>
        <taxon>Triangularia</taxon>
    </lineage>
</organism>
<accession>A0AAN6XQ73</accession>
<dbReference type="AlphaFoldDB" id="A0AAN6XQ73"/>
<gene>
    <name evidence="1" type="ORF">QBC40DRAFT_345306</name>
</gene>
<dbReference type="Proteomes" id="UP001303160">
    <property type="component" value="Unassembled WGS sequence"/>
</dbReference>
<keyword evidence="2" id="KW-1185">Reference proteome</keyword>
<feature type="non-terminal residue" evidence="1">
    <location>
        <position position="322"/>
    </location>
</feature>
<name>A0AAN6XQ73_9PEZI</name>
<evidence type="ECO:0000313" key="1">
    <source>
        <dbReference type="EMBL" id="KAK4204538.1"/>
    </source>
</evidence>
<reference evidence="1" key="2">
    <citation type="submission" date="2023-05" db="EMBL/GenBank/DDBJ databases">
        <authorList>
            <consortium name="Lawrence Berkeley National Laboratory"/>
            <person name="Steindorff A."/>
            <person name="Hensen N."/>
            <person name="Bonometti L."/>
            <person name="Westerberg I."/>
            <person name="Brannstrom I.O."/>
            <person name="Guillou S."/>
            <person name="Cros-Aarteil S."/>
            <person name="Calhoun S."/>
            <person name="Haridas S."/>
            <person name="Kuo A."/>
            <person name="Mondo S."/>
            <person name="Pangilinan J."/>
            <person name="Riley R."/>
            <person name="Labutti K."/>
            <person name="Andreopoulos B."/>
            <person name="Lipzen A."/>
            <person name="Chen C."/>
            <person name="Yanf M."/>
            <person name="Daum C."/>
            <person name="Ng V."/>
            <person name="Clum A."/>
            <person name="Ohm R."/>
            <person name="Martin F."/>
            <person name="Silar P."/>
            <person name="Natvig D."/>
            <person name="Lalanne C."/>
            <person name="Gautier V."/>
            <person name="Ament-Velasquez S.L."/>
            <person name="Kruys A."/>
            <person name="Hutchinson M.I."/>
            <person name="Powell A.J."/>
            <person name="Barry K."/>
            <person name="Miller A.N."/>
            <person name="Grigoriev I.V."/>
            <person name="Debuchy R."/>
            <person name="Gladieux P."/>
            <person name="Thoren M.H."/>
            <person name="Johannesson H."/>
        </authorList>
    </citation>
    <scope>NUCLEOTIDE SEQUENCE</scope>
    <source>
        <strain evidence="1">CBS 315.58</strain>
    </source>
</reference>
<dbReference type="EMBL" id="MU863881">
    <property type="protein sequence ID" value="KAK4204538.1"/>
    <property type="molecule type" value="Genomic_DNA"/>
</dbReference>
<reference evidence="1" key="1">
    <citation type="journal article" date="2023" name="Mol. Phylogenet. Evol.">
        <title>Genome-scale phylogeny and comparative genomics of the fungal order Sordariales.</title>
        <authorList>
            <person name="Hensen N."/>
            <person name="Bonometti L."/>
            <person name="Westerberg I."/>
            <person name="Brannstrom I.O."/>
            <person name="Guillou S."/>
            <person name="Cros-Aarteil S."/>
            <person name="Calhoun S."/>
            <person name="Haridas S."/>
            <person name="Kuo A."/>
            <person name="Mondo S."/>
            <person name="Pangilinan J."/>
            <person name="Riley R."/>
            <person name="LaButti K."/>
            <person name="Andreopoulos B."/>
            <person name="Lipzen A."/>
            <person name="Chen C."/>
            <person name="Yan M."/>
            <person name="Daum C."/>
            <person name="Ng V."/>
            <person name="Clum A."/>
            <person name="Steindorff A."/>
            <person name="Ohm R.A."/>
            <person name="Martin F."/>
            <person name="Silar P."/>
            <person name="Natvig D.O."/>
            <person name="Lalanne C."/>
            <person name="Gautier V."/>
            <person name="Ament-Velasquez S.L."/>
            <person name="Kruys A."/>
            <person name="Hutchinson M.I."/>
            <person name="Powell A.J."/>
            <person name="Barry K."/>
            <person name="Miller A.N."/>
            <person name="Grigoriev I.V."/>
            <person name="Debuchy R."/>
            <person name="Gladieux P."/>
            <person name="Hiltunen Thoren M."/>
            <person name="Johannesson H."/>
        </authorList>
    </citation>
    <scope>NUCLEOTIDE SEQUENCE</scope>
    <source>
        <strain evidence="1">CBS 315.58</strain>
    </source>
</reference>
<proteinExistence type="predicted"/>
<comment type="caution">
    <text evidence="1">The sequence shown here is derived from an EMBL/GenBank/DDBJ whole genome shotgun (WGS) entry which is preliminary data.</text>
</comment>
<protein>
    <submittedName>
        <fullName evidence="1">Uncharacterized protein</fullName>
    </submittedName>
</protein>
<evidence type="ECO:0000313" key="2">
    <source>
        <dbReference type="Proteomes" id="UP001303160"/>
    </source>
</evidence>